<protein>
    <submittedName>
        <fullName evidence="1">Uncharacterized protein</fullName>
    </submittedName>
</protein>
<dbReference type="AlphaFoldDB" id="A0A0A9FU13"/>
<evidence type="ECO:0000313" key="1">
    <source>
        <dbReference type="EMBL" id="JAE11803.1"/>
    </source>
</evidence>
<proteinExistence type="predicted"/>
<sequence length="24" mass="2792">MFLKTTLLEQCLYSQVMATVIKKC</sequence>
<name>A0A0A9FU13_ARUDO</name>
<organism evidence="1">
    <name type="scientific">Arundo donax</name>
    <name type="common">Giant reed</name>
    <name type="synonym">Donax arundinaceus</name>
    <dbReference type="NCBI Taxonomy" id="35708"/>
    <lineage>
        <taxon>Eukaryota</taxon>
        <taxon>Viridiplantae</taxon>
        <taxon>Streptophyta</taxon>
        <taxon>Embryophyta</taxon>
        <taxon>Tracheophyta</taxon>
        <taxon>Spermatophyta</taxon>
        <taxon>Magnoliopsida</taxon>
        <taxon>Liliopsida</taxon>
        <taxon>Poales</taxon>
        <taxon>Poaceae</taxon>
        <taxon>PACMAD clade</taxon>
        <taxon>Arundinoideae</taxon>
        <taxon>Arundineae</taxon>
        <taxon>Arundo</taxon>
    </lineage>
</organism>
<accession>A0A0A9FU13</accession>
<dbReference type="EMBL" id="GBRH01186093">
    <property type="protein sequence ID" value="JAE11803.1"/>
    <property type="molecule type" value="Transcribed_RNA"/>
</dbReference>
<reference evidence="1" key="2">
    <citation type="journal article" date="2015" name="Data Brief">
        <title>Shoot transcriptome of the giant reed, Arundo donax.</title>
        <authorList>
            <person name="Barrero R.A."/>
            <person name="Guerrero F.D."/>
            <person name="Moolhuijzen P."/>
            <person name="Goolsby J.A."/>
            <person name="Tidwell J."/>
            <person name="Bellgard S.E."/>
            <person name="Bellgard M.I."/>
        </authorList>
    </citation>
    <scope>NUCLEOTIDE SEQUENCE</scope>
    <source>
        <tissue evidence="1">Shoot tissue taken approximately 20 cm above the soil surface</tissue>
    </source>
</reference>
<reference evidence="1" key="1">
    <citation type="submission" date="2014-09" db="EMBL/GenBank/DDBJ databases">
        <authorList>
            <person name="Magalhaes I.L.F."/>
            <person name="Oliveira U."/>
            <person name="Santos F.R."/>
            <person name="Vidigal T.H.D.A."/>
            <person name="Brescovit A.D."/>
            <person name="Santos A.J."/>
        </authorList>
    </citation>
    <scope>NUCLEOTIDE SEQUENCE</scope>
    <source>
        <tissue evidence="1">Shoot tissue taken approximately 20 cm above the soil surface</tissue>
    </source>
</reference>